<dbReference type="EMBL" id="AP014685">
    <property type="protein sequence ID" value="BAR61806.1"/>
    <property type="molecule type" value="Genomic_DNA"/>
</dbReference>
<evidence type="ECO:0000256" key="1">
    <source>
        <dbReference type="SAM" id="Phobius"/>
    </source>
</evidence>
<feature type="domain" description="Fibronectin type-III" evidence="2">
    <location>
        <begin position="781"/>
        <end position="880"/>
    </location>
</feature>
<dbReference type="AlphaFoldDB" id="A0A0E4G0Y9"/>
<dbReference type="Pfam" id="PF24801">
    <property type="entry name" value="FNIII-A_GpJ"/>
    <property type="match status" value="1"/>
</dbReference>
<dbReference type="NCBIfam" id="NF040662">
    <property type="entry name" value="attach_TipJ_rel"/>
    <property type="match status" value="1"/>
</dbReference>
<name>A0A0E4G0Y9_9BRAD</name>
<organism evidence="3 4">
    <name type="scientific">Bradyrhizobium diazoefficiens</name>
    <dbReference type="NCBI Taxonomy" id="1355477"/>
    <lineage>
        <taxon>Bacteria</taxon>
        <taxon>Pseudomonadati</taxon>
        <taxon>Pseudomonadota</taxon>
        <taxon>Alphaproteobacteria</taxon>
        <taxon>Hyphomicrobiales</taxon>
        <taxon>Nitrobacteraceae</taxon>
        <taxon>Bradyrhizobium</taxon>
    </lineage>
</organism>
<dbReference type="Proteomes" id="UP000063308">
    <property type="component" value="Chromosome"/>
</dbReference>
<feature type="transmembrane region" description="Helical" evidence="1">
    <location>
        <begin position="101"/>
        <end position="118"/>
    </location>
</feature>
<protein>
    <recommendedName>
        <fullName evidence="2">Fibronectin type-III domain-containing protein</fullName>
    </recommendedName>
</protein>
<evidence type="ECO:0000259" key="2">
    <source>
        <dbReference type="PROSITE" id="PS50853"/>
    </source>
</evidence>
<sequence length="1259" mass="135667">MNAITQRALNGEILTPRDQVRVVGKTHPLNGGRVDVLLPSGLTIVEILREALASHPELQARRDFVVHLDGHVVAEANWHRIRVKSGVTVTFVPRLQGGANIWRSILTIVVAIAAYTFAGPIAGSLTIAGFAITGTALAIATAVVAGGIMLAGTLAINALFPVRPQEVADNAKSTSLNSIQGAQNQAAPFAAIPVVLGTHRQSPFYAARPYTEIVGDDQYLRLLFCWGYGPLAIDDIRIGETPLASFDDVEIQTYSGYVWEPAPTLYPSQVDEQALSIDLKSVDSWQSRLTAPDTTEISLDFLAPEGIFQVNKETGNFDPFQVRIDFEYRPVGSGPFFPLGTLTFGRSTSPARLGTRAAVAVGQYEVRARKVTDDTNKENIKEAVTWTALRSMRTVAPLNFPQPLALTALRIKATGQLNGVVATLNGICSSRVKAWNGAAWVDNTVSQWPPDLFRHVLQGPANARPVADAGIDLEGLQEWSAYCVANGFKFNQVLTAAGSVYDKLADIAAAGRAVVTFVDGKWGVIWDRPADSIVQHFTPRNSWGFQGQKPYAQKPHGWRVAFINEANGYTQDERIVYDDGYDETNATLFEGLQFPGVTDPDQIWKLGRFHLAQSRLRPEKISLNVGWEHLVCTRGDRVRVTHDVLLIGLAAGRIKSIAGQVVTFDEQVTIEAGKTYAMQFRIAADARIVDRAVDEATAAGDYFSLTLVGDLSGLAAGDLFGFGESERVSANYRVQGIKHQKDLVATLTLVDDAPEISQADQGEIPAYDPHVSVPADPFALPPRDLTYLEVVDGKDASVRALVRLSWQVPRFGNIASFEVQQRDDDAGGAFVTVATVPAPQTTADVALISAGVWSFRVRCLFTDGTASDWASLIGLQLAGLSSAPGDVTNLHIRTLDGQTVLDWTTVVDPRTITYEIRKGTSWDTGLVVADAVAQPPWAVTGDGTYHVRAYVLSPFGVRIYSAATTSITVADSVIARNIIVSSDEQAAGWPGGLEGGVISGSFIKTDPSGSISEAWAAEIVSQLEIDGLHIAIYVSPTTVDIGRAAECRFWTLFEASGVLQGDSFLPQTDVLGSQDILGTSPTRYIEAFPIWRFASIGDVDVFGPSDVFAPTDVFHAGVEWGEWVRIAQGTRVARFFQPGFVLITSREDTDATGTKFEWFVDVPDRTDDYTELTVPDTGLALTFYPGGYDQAPTPGVAALPFAGGPNGATVPHVQRAIVGSTDGDEVKITDLTLTGCTVHVVNAGANVTRGGVNLLVRGY</sequence>
<feature type="transmembrane region" description="Helical" evidence="1">
    <location>
        <begin position="130"/>
        <end position="156"/>
    </location>
</feature>
<proteinExistence type="predicted"/>
<dbReference type="PANTHER" id="PTHR36251:SF2">
    <property type="entry name" value="GIFSY-2 PROPHAGE HOST SPECIFICITY PROTEIN J, PHAGE LAMBDA"/>
    <property type="match status" value="1"/>
</dbReference>
<dbReference type="InterPro" id="IPR003749">
    <property type="entry name" value="ThiS/MoaD-like"/>
</dbReference>
<dbReference type="Pfam" id="PF02597">
    <property type="entry name" value="ThiS"/>
    <property type="match status" value="1"/>
</dbReference>
<gene>
    <name evidence="3" type="ORF">NK6_8657</name>
</gene>
<dbReference type="InterPro" id="IPR003961">
    <property type="entry name" value="FN3_dom"/>
</dbReference>
<evidence type="ECO:0000313" key="4">
    <source>
        <dbReference type="Proteomes" id="UP000063308"/>
    </source>
</evidence>
<evidence type="ECO:0000313" key="3">
    <source>
        <dbReference type="EMBL" id="BAR61806.1"/>
    </source>
</evidence>
<dbReference type="RefSeq" id="WP_060911917.1">
    <property type="nucleotide sequence ID" value="NZ_AP022641.1"/>
</dbReference>
<reference evidence="3 4" key="1">
    <citation type="submission" date="2014-11" db="EMBL/GenBank/DDBJ databases">
        <title>Symbiosis island explosion on the genome of extra-slow-growing strains of soybean bradyrhizobia with massive insertion sequences.</title>
        <authorList>
            <person name="Iida T."/>
            <person name="Minamisawa K."/>
        </authorList>
    </citation>
    <scope>NUCLEOTIDE SEQUENCE [LARGE SCALE GENOMIC DNA]</scope>
    <source>
        <strain evidence="3 4">NK6</strain>
    </source>
</reference>
<dbReference type="InterPro" id="IPR013783">
    <property type="entry name" value="Ig-like_fold"/>
</dbReference>
<keyword evidence="1" id="KW-0472">Membrane</keyword>
<dbReference type="Gene3D" id="2.60.40.10">
    <property type="entry name" value="Immunoglobulins"/>
    <property type="match status" value="1"/>
</dbReference>
<dbReference type="PROSITE" id="PS50853">
    <property type="entry name" value="FN3"/>
    <property type="match status" value="1"/>
</dbReference>
<dbReference type="InterPro" id="IPR053171">
    <property type="entry name" value="Viral_Tip_Attach_Protein"/>
</dbReference>
<dbReference type="InterPro" id="IPR055385">
    <property type="entry name" value="GpJ_HDII-ins2"/>
</dbReference>
<dbReference type="PANTHER" id="PTHR36251">
    <property type="entry name" value="FELS-1 PROPHAGE HOST SPECIFICITY PROTEIN-RELATED"/>
    <property type="match status" value="1"/>
</dbReference>
<keyword evidence="1" id="KW-1133">Transmembrane helix</keyword>
<keyword evidence="1" id="KW-0812">Transmembrane</keyword>
<accession>A0A0E4G0Y9</accession>